<evidence type="ECO:0000256" key="1">
    <source>
        <dbReference type="SAM" id="MobiDB-lite"/>
    </source>
</evidence>
<dbReference type="AlphaFoldDB" id="A0A0F9T022"/>
<feature type="compositionally biased region" description="Basic and acidic residues" evidence="1">
    <location>
        <begin position="20"/>
        <end position="30"/>
    </location>
</feature>
<name>A0A0F9T022_9ZZZZ</name>
<gene>
    <name evidence="2" type="ORF">LCGC14_0389720</name>
</gene>
<proteinExistence type="predicted"/>
<dbReference type="EMBL" id="LAZR01000324">
    <property type="protein sequence ID" value="KKN74555.1"/>
    <property type="molecule type" value="Genomic_DNA"/>
</dbReference>
<feature type="region of interest" description="Disordered" evidence="1">
    <location>
        <begin position="1"/>
        <end position="143"/>
    </location>
</feature>
<comment type="caution">
    <text evidence="2">The sequence shown here is derived from an EMBL/GenBank/DDBJ whole genome shotgun (WGS) entry which is preliminary data.</text>
</comment>
<feature type="compositionally biased region" description="Acidic residues" evidence="1">
    <location>
        <begin position="37"/>
        <end position="46"/>
    </location>
</feature>
<feature type="compositionally biased region" description="Basic and acidic residues" evidence="1">
    <location>
        <begin position="74"/>
        <end position="95"/>
    </location>
</feature>
<feature type="compositionally biased region" description="Acidic residues" evidence="1">
    <location>
        <begin position="338"/>
        <end position="347"/>
    </location>
</feature>
<organism evidence="2">
    <name type="scientific">marine sediment metagenome</name>
    <dbReference type="NCBI Taxonomy" id="412755"/>
    <lineage>
        <taxon>unclassified sequences</taxon>
        <taxon>metagenomes</taxon>
        <taxon>ecological metagenomes</taxon>
    </lineage>
</organism>
<feature type="compositionally biased region" description="Pro residues" evidence="1">
    <location>
        <begin position="110"/>
        <end position="120"/>
    </location>
</feature>
<evidence type="ECO:0000313" key="2">
    <source>
        <dbReference type="EMBL" id="KKN74555.1"/>
    </source>
</evidence>
<feature type="compositionally biased region" description="Acidic residues" evidence="1">
    <location>
        <begin position="55"/>
        <end position="68"/>
    </location>
</feature>
<feature type="region of interest" description="Disordered" evidence="1">
    <location>
        <begin position="307"/>
        <end position="347"/>
    </location>
</feature>
<reference evidence="2" key="1">
    <citation type="journal article" date="2015" name="Nature">
        <title>Complex archaea that bridge the gap between prokaryotes and eukaryotes.</title>
        <authorList>
            <person name="Spang A."/>
            <person name="Saw J.H."/>
            <person name="Jorgensen S.L."/>
            <person name="Zaremba-Niedzwiedzka K."/>
            <person name="Martijn J."/>
            <person name="Lind A.E."/>
            <person name="van Eijk R."/>
            <person name="Schleper C."/>
            <person name="Guy L."/>
            <person name="Ettema T.J."/>
        </authorList>
    </citation>
    <scope>NUCLEOTIDE SEQUENCE</scope>
</reference>
<protein>
    <submittedName>
        <fullName evidence="2">Uncharacterized protein</fullName>
    </submittedName>
</protein>
<accession>A0A0F9T022</accession>
<sequence>MPKEKTETEPEVTETPTEGTKSETEVKTEPESTVPESPDDIPELGEEGISQLLKDDDDSESEGEEAVESPEPTPEPKPEGEVKDEPVPVKAEEKAPPAVEKPAEAKPAVEPIPVPEPVPVPVKTEPEKPAAETPPAEPPAEVKPALTAEEQTEAYNEWRGKTEGALASTRYAISEEEAQELDITPEFGKMISTHSARVYMDAVTGAIGHVIASMPQLLEAALVTRDATAKGEAAFYAAWPQLNSTEHGASISRIGHSYRSLNPKVDTETFIRDVGAQAIIALRIPTEAPTAPGTPVVPAVEPVVPETPVQPFKPAGSATPGGGREAPESGYSALTREFDEEEAAEFG</sequence>
<feature type="compositionally biased region" description="Low complexity" evidence="1">
    <location>
        <begin position="96"/>
        <end position="109"/>
    </location>
</feature>